<dbReference type="Proteomes" id="UP000625210">
    <property type="component" value="Unassembled WGS sequence"/>
</dbReference>
<protein>
    <recommendedName>
        <fullName evidence="7">DUF86 domain-containing protein</fullName>
    </recommendedName>
</protein>
<name>A0A8J2YBS7_9BACL</name>
<accession>A0A8J2YBS7</accession>
<dbReference type="GO" id="GO:0110001">
    <property type="term" value="C:toxin-antitoxin complex"/>
    <property type="evidence" value="ECO:0007669"/>
    <property type="project" value="InterPro"/>
</dbReference>
<gene>
    <name evidence="5" type="ORF">GCM10011571_05380</name>
</gene>
<keyword evidence="6" id="KW-1185">Reference proteome</keyword>
<dbReference type="Gene3D" id="1.20.120.580">
    <property type="entry name" value="bsu32300-like"/>
    <property type="match status" value="1"/>
</dbReference>
<evidence type="ECO:0000313" key="5">
    <source>
        <dbReference type="EMBL" id="GGE07080.1"/>
    </source>
</evidence>
<keyword evidence="1" id="KW-1277">Toxin-antitoxin system</keyword>
<dbReference type="InterPro" id="IPR052379">
    <property type="entry name" value="Type_VII_TA_RNase"/>
</dbReference>
<comment type="caution">
    <text evidence="5">The sequence shown here is derived from an EMBL/GenBank/DDBJ whole genome shotgun (WGS) entry which is preliminary data.</text>
</comment>
<dbReference type="EMBL" id="BMHQ01000002">
    <property type="protein sequence ID" value="GGE07080.1"/>
    <property type="molecule type" value="Genomic_DNA"/>
</dbReference>
<evidence type="ECO:0000256" key="3">
    <source>
        <dbReference type="ARBA" id="ARBA00022801"/>
    </source>
</evidence>
<evidence type="ECO:0000256" key="2">
    <source>
        <dbReference type="ARBA" id="ARBA00022722"/>
    </source>
</evidence>
<dbReference type="PANTHER" id="PTHR33397">
    <property type="entry name" value="UPF0331 PROTEIN YUTE"/>
    <property type="match status" value="1"/>
</dbReference>
<evidence type="ECO:0000256" key="1">
    <source>
        <dbReference type="ARBA" id="ARBA00022649"/>
    </source>
</evidence>
<reference evidence="5" key="1">
    <citation type="journal article" date="2014" name="Int. J. Syst. Evol. Microbiol.">
        <title>Complete genome sequence of Corynebacterium casei LMG S-19264T (=DSM 44701T), isolated from a smear-ripened cheese.</title>
        <authorList>
            <consortium name="US DOE Joint Genome Institute (JGI-PGF)"/>
            <person name="Walter F."/>
            <person name="Albersmeier A."/>
            <person name="Kalinowski J."/>
            <person name="Ruckert C."/>
        </authorList>
    </citation>
    <scope>NUCLEOTIDE SEQUENCE</scope>
    <source>
        <strain evidence="5">CGMCC 1.15179</strain>
    </source>
</reference>
<dbReference type="GO" id="GO:0004540">
    <property type="term" value="F:RNA nuclease activity"/>
    <property type="evidence" value="ECO:0007669"/>
    <property type="project" value="InterPro"/>
</dbReference>
<reference evidence="5" key="2">
    <citation type="submission" date="2020-09" db="EMBL/GenBank/DDBJ databases">
        <authorList>
            <person name="Sun Q."/>
            <person name="Zhou Y."/>
        </authorList>
    </citation>
    <scope>NUCLEOTIDE SEQUENCE</scope>
    <source>
        <strain evidence="5">CGMCC 1.15179</strain>
    </source>
</reference>
<keyword evidence="3" id="KW-0378">Hydrolase</keyword>
<sequence>MQSGRPFAKSVAGEGIIGGQSIDWGRTVDEEIDDWERFFFTLQGEATFMIYDVNTVRIESQLHHLEKCCHVIQQAAEELRGAGEAAVAAFALERGIHIGVECVIEVGSLMIDGFMMREAGGYIDIVDILEDEQVLPSEGAATMRELVRFRERLVRRYETVTSDDLLQQMDAVPVLNAFIRWTREYLVQELGPDYPKESRKSG</sequence>
<evidence type="ECO:0000313" key="6">
    <source>
        <dbReference type="Proteomes" id="UP000625210"/>
    </source>
</evidence>
<dbReference type="InterPro" id="IPR037038">
    <property type="entry name" value="HepT-like_sf"/>
</dbReference>
<dbReference type="InterPro" id="IPR008201">
    <property type="entry name" value="HepT-like"/>
</dbReference>
<proteinExistence type="inferred from homology"/>
<dbReference type="Pfam" id="PF01934">
    <property type="entry name" value="HepT-like"/>
    <property type="match status" value="1"/>
</dbReference>
<comment type="similarity">
    <text evidence="4">Belongs to the HepT RNase toxin family.</text>
</comment>
<dbReference type="AlphaFoldDB" id="A0A8J2YBS7"/>
<dbReference type="GO" id="GO:0016787">
    <property type="term" value="F:hydrolase activity"/>
    <property type="evidence" value="ECO:0007669"/>
    <property type="project" value="UniProtKB-KW"/>
</dbReference>
<dbReference type="RefSeq" id="WP_188646378.1">
    <property type="nucleotide sequence ID" value="NZ_BMHQ01000002.1"/>
</dbReference>
<dbReference type="PANTHER" id="PTHR33397:SF5">
    <property type="entry name" value="RNASE YUTE-RELATED"/>
    <property type="match status" value="1"/>
</dbReference>
<keyword evidence="2" id="KW-0540">Nuclease</keyword>
<organism evidence="5 6">
    <name type="scientific">Marinithermofilum abyssi</name>
    <dbReference type="NCBI Taxonomy" id="1571185"/>
    <lineage>
        <taxon>Bacteria</taxon>
        <taxon>Bacillati</taxon>
        <taxon>Bacillota</taxon>
        <taxon>Bacilli</taxon>
        <taxon>Bacillales</taxon>
        <taxon>Thermoactinomycetaceae</taxon>
        <taxon>Marinithermofilum</taxon>
    </lineage>
</organism>
<evidence type="ECO:0008006" key="7">
    <source>
        <dbReference type="Google" id="ProtNLM"/>
    </source>
</evidence>
<evidence type="ECO:0000256" key="4">
    <source>
        <dbReference type="ARBA" id="ARBA00024207"/>
    </source>
</evidence>